<feature type="region of interest" description="Disordered" evidence="9">
    <location>
        <begin position="1"/>
        <end position="20"/>
    </location>
</feature>
<keyword evidence="8 11" id="KW-0413">Isomerase</keyword>
<dbReference type="SUPFAM" id="SSF109998">
    <property type="entry name" value="Triger factor/SurA peptide-binding domain-like"/>
    <property type="match status" value="1"/>
</dbReference>
<evidence type="ECO:0000256" key="2">
    <source>
        <dbReference type="ARBA" id="ARBA00007656"/>
    </source>
</evidence>
<organism evidence="11 12">
    <name type="scientific">Nitrospirillum iridis</name>
    <dbReference type="NCBI Taxonomy" id="765888"/>
    <lineage>
        <taxon>Bacteria</taxon>
        <taxon>Pseudomonadati</taxon>
        <taxon>Pseudomonadota</taxon>
        <taxon>Alphaproteobacteria</taxon>
        <taxon>Rhodospirillales</taxon>
        <taxon>Azospirillaceae</taxon>
        <taxon>Nitrospirillum</taxon>
    </lineage>
</organism>
<protein>
    <recommendedName>
        <fullName evidence="4">Parvulin-like PPIase</fullName>
        <ecNumber evidence="3">5.2.1.8</ecNumber>
    </recommendedName>
    <alternativeName>
        <fullName evidence="6">Peptidyl-prolyl cis-trans isomerase plp</fullName>
    </alternativeName>
    <alternativeName>
        <fullName evidence="7">Rotamase plp</fullName>
    </alternativeName>
</protein>
<sequence length="298" mass="32123">MGEHHHPHHHPHAPSDGAGEAKVSRNILMERLKAAPPPITVNGVVISRQAIAEEVQYFPAQTPAQAWQAAARALVLRELLLQEGRRLDIPVTPQADADGRVETAEDALLRALLEREVALPQADEASARRFYGNNPRRFMTPDLYEADHILITARRDDGAAFAAARDKATALAGTLAAAPDRFATLAREFSGCPSAAVGGCLGQIGPGDTTPEFEAALVTLAEGEISPPVETRYGVHLIRLNRKIGGRLLPFEAVRDRIAAYLEDHVRHRATAQYLALLAGRAEIHGIDLTGASSPLVQ</sequence>
<dbReference type="Gene3D" id="3.10.50.40">
    <property type="match status" value="1"/>
</dbReference>
<dbReference type="PANTHER" id="PTHR47245:SF2">
    <property type="entry name" value="PEPTIDYL-PROLYL CIS-TRANS ISOMERASE HP_0175-RELATED"/>
    <property type="match status" value="1"/>
</dbReference>
<evidence type="ECO:0000256" key="5">
    <source>
        <dbReference type="ARBA" id="ARBA00023110"/>
    </source>
</evidence>
<evidence type="ECO:0000256" key="1">
    <source>
        <dbReference type="ARBA" id="ARBA00000971"/>
    </source>
</evidence>
<gene>
    <name evidence="11" type="ORF">FHS74_002655</name>
</gene>
<keyword evidence="5 8" id="KW-0697">Rotamase</keyword>
<evidence type="ECO:0000256" key="4">
    <source>
        <dbReference type="ARBA" id="ARBA00018370"/>
    </source>
</evidence>
<reference evidence="11 12" key="1">
    <citation type="submission" date="2020-08" db="EMBL/GenBank/DDBJ databases">
        <title>Genomic Encyclopedia of Type Strains, Phase IV (KMG-IV): sequencing the most valuable type-strain genomes for metagenomic binning, comparative biology and taxonomic classification.</title>
        <authorList>
            <person name="Goeker M."/>
        </authorList>
    </citation>
    <scope>NUCLEOTIDE SEQUENCE [LARGE SCALE GENOMIC DNA]</scope>
    <source>
        <strain evidence="11 12">DSM 22198</strain>
    </source>
</reference>
<accession>A0A7X0AY00</accession>
<dbReference type="GO" id="GO:0003755">
    <property type="term" value="F:peptidyl-prolyl cis-trans isomerase activity"/>
    <property type="evidence" value="ECO:0007669"/>
    <property type="project" value="UniProtKB-KW"/>
</dbReference>
<dbReference type="InterPro" id="IPR046357">
    <property type="entry name" value="PPIase_dom_sf"/>
</dbReference>
<evidence type="ECO:0000256" key="7">
    <source>
        <dbReference type="ARBA" id="ARBA00031484"/>
    </source>
</evidence>
<dbReference type="PROSITE" id="PS01096">
    <property type="entry name" value="PPIC_PPIASE_1"/>
    <property type="match status" value="1"/>
</dbReference>
<feature type="compositionally biased region" description="Basic residues" evidence="9">
    <location>
        <begin position="1"/>
        <end position="12"/>
    </location>
</feature>
<dbReference type="EMBL" id="JACIIZ010000006">
    <property type="protein sequence ID" value="MBB6252095.1"/>
    <property type="molecule type" value="Genomic_DNA"/>
</dbReference>
<dbReference type="PROSITE" id="PS50198">
    <property type="entry name" value="PPIC_PPIASE_2"/>
    <property type="match status" value="1"/>
</dbReference>
<evidence type="ECO:0000259" key="10">
    <source>
        <dbReference type="PROSITE" id="PS50198"/>
    </source>
</evidence>
<name>A0A7X0AY00_9PROT</name>
<comment type="similarity">
    <text evidence="2">Belongs to the PpiC/parvulin rotamase family.</text>
</comment>
<dbReference type="RefSeq" id="WP_246463101.1">
    <property type="nucleotide sequence ID" value="NZ_JACIIZ010000006.1"/>
</dbReference>
<comment type="caution">
    <text evidence="11">The sequence shown here is derived from an EMBL/GenBank/DDBJ whole genome shotgun (WGS) entry which is preliminary data.</text>
</comment>
<evidence type="ECO:0000313" key="11">
    <source>
        <dbReference type="EMBL" id="MBB6252095.1"/>
    </source>
</evidence>
<dbReference type="PANTHER" id="PTHR47245">
    <property type="entry name" value="PEPTIDYLPROLYL ISOMERASE"/>
    <property type="match status" value="1"/>
</dbReference>
<evidence type="ECO:0000256" key="6">
    <source>
        <dbReference type="ARBA" id="ARBA00030642"/>
    </source>
</evidence>
<dbReference type="Proteomes" id="UP000539175">
    <property type="component" value="Unassembled WGS sequence"/>
</dbReference>
<keyword evidence="12" id="KW-1185">Reference proteome</keyword>
<proteinExistence type="inferred from homology"/>
<dbReference type="InterPro" id="IPR027304">
    <property type="entry name" value="Trigger_fact/SurA_dom_sf"/>
</dbReference>
<dbReference type="InterPro" id="IPR050245">
    <property type="entry name" value="PrsA_foldase"/>
</dbReference>
<feature type="domain" description="PpiC" evidence="10">
    <location>
        <begin position="141"/>
        <end position="242"/>
    </location>
</feature>
<dbReference type="Pfam" id="PF00639">
    <property type="entry name" value="Rotamase"/>
    <property type="match status" value="1"/>
</dbReference>
<evidence type="ECO:0000256" key="3">
    <source>
        <dbReference type="ARBA" id="ARBA00013194"/>
    </source>
</evidence>
<dbReference type="InterPro" id="IPR000297">
    <property type="entry name" value="PPIase_PpiC"/>
</dbReference>
<dbReference type="SUPFAM" id="SSF54534">
    <property type="entry name" value="FKBP-like"/>
    <property type="match status" value="1"/>
</dbReference>
<dbReference type="AlphaFoldDB" id="A0A7X0AY00"/>
<comment type="catalytic activity">
    <reaction evidence="1">
        <text>[protein]-peptidylproline (omega=180) = [protein]-peptidylproline (omega=0)</text>
        <dbReference type="Rhea" id="RHEA:16237"/>
        <dbReference type="Rhea" id="RHEA-COMP:10747"/>
        <dbReference type="Rhea" id="RHEA-COMP:10748"/>
        <dbReference type="ChEBI" id="CHEBI:83833"/>
        <dbReference type="ChEBI" id="CHEBI:83834"/>
        <dbReference type="EC" id="5.2.1.8"/>
    </reaction>
</comment>
<evidence type="ECO:0000256" key="8">
    <source>
        <dbReference type="PROSITE-ProRule" id="PRU00278"/>
    </source>
</evidence>
<dbReference type="EC" id="5.2.1.8" evidence="3"/>
<evidence type="ECO:0000256" key="9">
    <source>
        <dbReference type="SAM" id="MobiDB-lite"/>
    </source>
</evidence>
<evidence type="ECO:0000313" key="12">
    <source>
        <dbReference type="Proteomes" id="UP000539175"/>
    </source>
</evidence>
<dbReference type="InterPro" id="IPR023058">
    <property type="entry name" value="PPIase_PpiC_CS"/>
</dbReference>